<dbReference type="Proteomes" id="UP000007875">
    <property type="component" value="Unassembled WGS sequence"/>
</dbReference>
<dbReference type="OMA" id="WAQERCI"/>
<feature type="compositionally biased region" description="Polar residues" evidence="1">
    <location>
        <begin position="23"/>
        <end position="52"/>
    </location>
</feature>
<reference evidence="2" key="2">
    <citation type="submission" date="2025-08" db="UniProtKB">
        <authorList>
            <consortium name="Ensembl"/>
        </authorList>
    </citation>
    <scope>IDENTIFICATION</scope>
</reference>
<dbReference type="HOGENOM" id="CLU_1137680_0_0_1"/>
<evidence type="ECO:0000313" key="2">
    <source>
        <dbReference type="Ensembl" id="ENSCSAVP00000017462.1"/>
    </source>
</evidence>
<organism evidence="2 3">
    <name type="scientific">Ciona savignyi</name>
    <name type="common">Pacific transparent sea squirt</name>
    <dbReference type="NCBI Taxonomy" id="51511"/>
    <lineage>
        <taxon>Eukaryota</taxon>
        <taxon>Metazoa</taxon>
        <taxon>Chordata</taxon>
        <taxon>Tunicata</taxon>
        <taxon>Ascidiacea</taxon>
        <taxon>Phlebobranchia</taxon>
        <taxon>Cionidae</taxon>
        <taxon>Ciona</taxon>
    </lineage>
</organism>
<dbReference type="Ensembl" id="ENSCSAVT00000017653.1">
    <property type="protein sequence ID" value="ENSCSAVP00000017462.1"/>
    <property type="gene ID" value="ENSCSAVG00000010283.1"/>
</dbReference>
<evidence type="ECO:0000313" key="3">
    <source>
        <dbReference type="Proteomes" id="UP000007875"/>
    </source>
</evidence>
<reference evidence="2" key="3">
    <citation type="submission" date="2025-09" db="UniProtKB">
        <authorList>
            <consortium name="Ensembl"/>
        </authorList>
    </citation>
    <scope>IDENTIFICATION</scope>
</reference>
<sequence length="284" mass="31588">MLREIPSSASPSNMRRHTRENGNELSFQNHGTQFRLTQNASTPQMNLPSHQTAGKADAEKKDSFPAPKLSEDSLTRLMNFMNTDDRSPSATTHPRRYQGRKRGEGLTPSGNIPCGNFPKFSTPFASPSTTDAANSGKPPNEPEEELAPSDNPVTGTFSQFLSTLAAPSTTQDENSNRLSTSEPSLVEEKKFSLTTPIPGGDLIPRTPVHAARSTSSSKLWRQSTSSSDHDAWWMPREWAQERCIGAYGLGWKFEEDENMERERDTQTVKEANIEKIRTCNFILL</sequence>
<feature type="region of interest" description="Disordered" evidence="1">
    <location>
        <begin position="1"/>
        <end position="188"/>
    </location>
</feature>
<dbReference type="InParanoid" id="H2ZIP6"/>
<name>H2ZIP6_CIOSA</name>
<reference evidence="3" key="1">
    <citation type="submission" date="2003-08" db="EMBL/GenBank/DDBJ databases">
        <authorList>
            <person name="Birren B."/>
            <person name="Nusbaum C."/>
            <person name="Abebe A."/>
            <person name="Abouelleil A."/>
            <person name="Adekoya E."/>
            <person name="Ait-zahra M."/>
            <person name="Allen N."/>
            <person name="Allen T."/>
            <person name="An P."/>
            <person name="Anderson M."/>
            <person name="Anderson S."/>
            <person name="Arachchi H."/>
            <person name="Armbruster J."/>
            <person name="Bachantsang P."/>
            <person name="Baldwin J."/>
            <person name="Barry A."/>
            <person name="Bayul T."/>
            <person name="Blitshsteyn B."/>
            <person name="Bloom T."/>
            <person name="Blye J."/>
            <person name="Boguslavskiy L."/>
            <person name="Borowsky M."/>
            <person name="Boukhgalter B."/>
            <person name="Brunache A."/>
            <person name="Butler J."/>
            <person name="Calixte N."/>
            <person name="Calvo S."/>
            <person name="Camarata J."/>
            <person name="Campo K."/>
            <person name="Chang J."/>
            <person name="Cheshatsang Y."/>
            <person name="Citroen M."/>
            <person name="Collymore A."/>
            <person name="Considine T."/>
            <person name="Cook A."/>
            <person name="Cooke P."/>
            <person name="Corum B."/>
            <person name="Cuomo C."/>
            <person name="David R."/>
            <person name="Dawoe T."/>
            <person name="Degray S."/>
            <person name="Dodge S."/>
            <person name="Dooley K."/>
            <person name="Dorje P."/>
            <person name="Dorjee K."/>
            <person name="Dorris L."/>
            <person name="Duffey N."/>
            <person name="Dupes A."/>
            <person name="Elkins T."/>
            <person name="Engels R."/>
            <person name="Erickson J."/>
            <person name="Farina A."/>
            <person name="Faro S."/>
            <person name="Ferreira P."/>
            <person name="Fischer H."/>
            <person name="Fitzgerald M."/>
            <person name="Foley K."/>
            <person name="Gage D."/>
            <person name="Galagan J."/>
            <person name="Gearin G."/>
            <person name="Gnerre S."/>
            <person name="Gnirke A."/>
            <person name="Goyette A."/>
            <person name="Graham J."/>
            <person name="Grandbois E."/>
            <person name="Gyaltsen K."/>
            <person name="Hafez N."/>
            <person name="Hagopian D."/>
            <person name="Hagos B."/>
            <person name="Hall J."/>
            <person name="Hatcher B."/>
            <person name="Heller A."/>
            <person name="Higgins H."/>
            <person name="Honan T."/>
            <person name="Horn A."/>
            <person name="Houde N."/>
            <person name="Hughes L."/>
            <person name="Hulme W."/>
            <person name="Husby E."/>
            <person name="Iliev I."/>
            <person name="Jaffe D."/>
            <person name="Jones C."/>
            <person name="Kamal M."/>
            <person name="Kamat A."/>
            <person name="Kamvysselis M."/>
            <person name="Karlsson E."/>
            <person name="Kells C."/>
            <person name="Kieu A."/>
            <person name="Kisner P."/>
            <person name="Kodira C."/>
            <person name="Kulbokas E."/>
            <person name="Labutti K."/>
            <person name="Lama D."/>
            <person name="Landers T."/>
            <person name="Leger J."/>
            <person name="Levine S."/>
            <person name="Lewis D."/>
            <person name="Lewis T."/>
            <person name="Lindblad-toh K."/>
            <person name="Liu X."/>
            <person name="Lokyitsang T."/>
            <person name="Lokyitsang Y."/>
            <person name="Lucien O."/>
            <person name="Lui A."/>
            <person name="Ma L.J."/>
            <person name="Mabbitt R."/>
            <person name="Macdonald J."/>
            <person name="Maclean C."/>
            <person name="Major J."/>
            <person name="Manning J."/>
            <person name="Marabella R."/>
            <person name="Maru K."/>
            <person name="Matthews C."/>
            <person name="Mauceli E."/>
            <person name="Mccarthy M."/>
            <person name="Mcdonough S."/>
            <person name="Mcghee T."/>
            <person name="Meldrim J."/>
            <person name="Meneus L."/>
            <person name="Mesirov J."/>
            <person name="Mihalev A."/>
            <person name="Mihova T."/>
            <person name="Mikkelsen T."/>
            <person name="Mlenga V."/>
            <person name="Moru K."/>
            <person name="Mozes J."/>
            <person name="Mulrain L."/>
            <person name="Munson G."/>
            <person name="Naylor J."/>
            <person name="Newes C."/>
            <person name="Nguyen C."/>
            <person name="Nguyen N."/>
            <person name="Nguyen T."/>
            <person name="Nicol R."/>
            <person name="Nielsen C."/>
            <person name="Nizzari M."/>
            <person name="Norbu C."/>
            <person name="Norbu N."/>
            <person name="O'donnell P."/>
            <person name="Okoawo O."/>
            <person name="O'leary S."/>
            <person name="Omotosho B."/>
            <person name="O'neill K."/>
            <person name="Osman S."/>
            <person name="Parker S."/>
            <person name="Perrin D."/>
            <person name="Phunkhang P."/>
            <person name="Piqani B."/>
            <person name="Purcell S."/>
            <person name="Rachupka T."/>
            <person name="Ramasamy U."/>
            <person name="Rameau R."/>
            <person name="Ray V."/>
            <person name="Raymond C."/>
            <person name="Retta R."/>
            <person name="Richardson S."/>
            <person name="Rise C."/>
            <person name="Rodriguez J."/>
            <person name="Rogers J."/>
            <person name="Rogov P."/>
            <person name="Rutman M."/>
            <person name="Schupbach R."/>
            <person name="Seaman C."/>
            <person name="Settipalli S."/>
            <person name="Sharpe T."/>
            <person name="Sheridan J."/>
            <person name="Sherpa N."/>
            <person name="Shi J."/>
            <person name="Smirnov S."/>
            <person name="Smith C."/>
            <person name="Sougnez C."/>
            <person name="Spencer B."/>
            <person name="Stalker J."/>
            <person name="Stange-thomann N."/>
            <person name="Stavropoulos S."/>
            <person name="Stetson K."/>
            <person name="Stone C."/>
            <person name="Stone S."/>
            <person name="Stubbs M."/>
            <person name="Talamas J."/>
            <person name="Tchuinga P."/>
            <person name="Tenzing P."/>
            <person name="Tesfaye S."/>
            <person name="Theodore J."/>
            <person name="Thoulutsang Y."/>
            <person name="Topham K."/>
            <person name="Towey S."/>
            <person name="Tsamla T."/>
            <person name="Tsomo N."/>
            <person name="Vallee D."/>
            <person name="Vassiliev H."/>
            <person name="Venkataraman V."/>
            <person name="Vinson J."/>
            <person name="Vo A."/>
            <person name="Wade C."/>
            <person name="Wang S."/>
            <person name="Wangchuk T."/>
            <person name="Wangdi T."/>
            <person name="Whittaker C."/>
            <person name="Wilkinson J."/>
            <person name="Wu Y."/>
            <person name="Wyman D."/>
            <person name="Yadav S."/>
            <person name="Yang S."/>
            <person name="Yang X."/>
            <person name="Yeager S."/>
            <person name="Yee E."/>
            <person name="Young G."/>
            <person name="Zainoun J."/>
            <person name="Zembeck L."/>
            <person name="Zimmer A."/>
            <person name="Zody M."/>
            <person name="Lander E."/>
        </authorList>
    </citation>
    <scope>NUCLEOTIDE SEQUENCE [LARGE SCALE GENOMIC DNA]</scope>
</reference>
<feature type="compositionally biased region" description="Basic and acidic residues" evidence="1">
    <location>
        <begin position="56"/>
        <end position="74"/>
    </location>
</feature>
<dbReference type="AlphaFoldDB" id="H2ZIP6"/>
<protein>
    <submittedName>
        <fullName evidence="2">Uncharacterized protein</fullName>
    </submittedName>
</protein>
<accession>H2ZIP6</accession>
<feature type="compositionally biased region" description="Polar residues" evidence="1">
    <location>
        <begin position="123"/>
        <end position="133"/>
    </location>
</feature>
<evidence type="ECO:0000256" key="1">
    <source>
        <dbReference type="SAM" id="MobiDB-lite"/>
    </source>
</evidence>
<proteinExistence type="predicted"/>
<feature type="compositionally biased region" description="Polar residues" evidence="1">
    <location>
        <begin position="151"/>
        <end position="183"/>
    </location>
</feature>
<keyword evidence="3" id="KW-1185">Reference proteome</keyword>